<dbReference type="EMBL" id="CP069110">
    <property type="protein sequence ID" value="QSS60894.1"/>
    <property type="molecule type" value="Genomic_DNA"/>
</dbReference>
<evidence type="ECO:0000256" key="1">
    <source>
        <dbReference type="SAM" id="MobiDB-lite"/>
    </source>
</evidence>
<organism evidence="2 3">
    <name type="scientific">Ajellomyces capsulatus</name>
    <name type="common">Darling's disease fungus</name>
    <name type="synonym">Histoplasma capsulatum</name>
    <dbReference type="NCBI Taxonomy" id="5037"/>
    <lineage>
        <taxon>Eukaryota</taxon>
        <taxon>Fungi</taxon>
        <taxon>Dikarya</taxon>
        <taxon>Ascomycota</taxon>
        <taxon>Pezizomycotina</taxon>
        <taxon>Eurotiomycetes</taxon>
        <taxon>Eurotiomycetidae</taxon>
        <taxon>Onygenales</taxon>
        <taxon>Ajellomycetaceae</taxon>
        <taxon>Histoplasma</taxon>
    </lineage>
</organism>
<evidence type="ECO:0000313" key="3">
    <source>
        <dbReference type="Proteomes" id="UP000663671"/>
    </source>
</evidence>
<feature type="compositionally biased region" description="Basic and acidic residues" evidence="1">
    <location>
        <begin position="135"/>
        <end position="150"/>
    </location>
</feature>
<gene>
    <name evidence="2" type="ORF">I7I51_05699</name>
</gene>
<dbReference type="VEuPathDB" id="FungiDB:I7I51_05699"/>
<name>A0A8A1M8F3_AJECA</name>
<accession>A0A8A1M8F3</accession>
<protein>
    <submittedName>
        <fullName evidence="2">Uncharacterized protein</fullName>
    </submittedName>
</protein>
<evidence type="ECO:0000313" key="2">
    <source>
        <dbReference type="EMBL" id="QSS60894.1"/>
    </source>
</evidence>
<dbReference type="AlphaFoldDB" id="A0A8A1M8F3"/>
<sequence>MEHMFIAPAEVKKQCLIQMLELAFWQMRVMSNIHLKLDALRDLVLCHAPLSLKDKLGECFAVCCRRASTDKTVRFPSSLMCTTMWCRGWTPSSHPSSAAALTSSSLTMFRSFHVVTDMADEKCSALVPPDADPLGPRDSDPKRIDMEITA</sequence>
<reference evidence="2" key="1">
    <citation type="submission" date="2021-01" db="EMBL/GenBank/DDBJ databases">
        <title>Chromosome-level genome assembly of a human fungal pathogen reveals clustering of transcriptionally co-regulated genes.</title>
        <authorList>
            <person name="Voorhies M."/>
            <person name="Cohen S."/>
            <person name="Shea T.P."/>
            <person name="Petrus S."/>
            <person name="Munoz J.F."/>
            <person name="Poplawski S."/>
            <person name="Goldman W.E."/>
            <person name="Michael T."/>
            <person name="Cuomo C.A."/>
            <person name="Sil A."/>
            <person name="Beyhan S."/>
        </authorList>
    </citation>
    <scope>NUCLEOTIDE SEQUENCE</scope>
    <source>
        <strain evidence="2">WU24</strain>
    </source>
</reference>
<proteinExistence type="predicted"/>
<feature type="region of interest" description="Disordered" evidence="1">
    <location>
        <begin position="127"/>
        <end position="150"/>
    </location>
</feature>
<dbReference type="Proteomes" id="UP000663671">
    <property type="component" value="Chromosome 4"/>
</dbReference>